<dbReference type="PANTHER" id="PTHR46579:SF1">
    <property type="entry name" value="F5_8 TYPE C DOMAIN-CONTAINING PROTEIN"/>
    <property type="match status" value="1"/>
</dbReference>
<sequence>MVYFRKYRYLRESGVKVPKTSRRRLKKRKNCSLKIKDSPKSEIFPENLFDQAFSDNESLISDSPLHTNRLDSTCENTNEAYEMDCSNQNSEDQTFNLALLILYYNAGLTQHSFKLLCEFLEIFHNSQSLAINIPDNFDNCFRNTGVQLNNSKFVKRWVCKYCDKIFNDVNNRLRNQCNICGLKLQMDYQLDIEDQLRNIFNANNLFDHKNNTTENDFIEDIIDGNIYQNILKNEREDFFTFLINTDGISLSEKSSLCIWPVFLTLNEVPLNKRFCLENVIVAESSKQTYPFIQNNPDGPKRDALSYKRDLLFSLENTIKHNGIKGPCAFDGLKYFHPLLNTNIDGMHSIFLGVVKSLFTYWFDSTCDKEYSLKNKMVLIQQRLSKIRPPSHFKSPPRSINDWRLWRASEFVYFILNYSLIVFSKIMKIEYLNNLVLFVIFLEIIYDIKISKPQLLKARLVIFDFVSQLSALYDPLILKSGFHELLHLVECTLQFGPINATNCYQFEELNRKITRIVKGKNLIGEEFIKIFSVWQEISSKPVIKGNCNSAFSVFINEKAGLRTSNNKKNLIHNGIVQMGRSKSELSSSSAKSRSLSSSLCSEGKESEKCLMLSSKRTKIDHNFKNGCKNQVSSSITVQKLSDTNFADKFALIQWETDRMFYIVDVKKIKINNISNINEGNIYDIKYGSSFLKASVKLIGTKSDCEKQLKVLRSYNLEDLKSIKRKKNHCQDQHSHSSNQSQDILIVKQKNKFLESRLKETDEALKSEKSKNHDLIIELKEMKATIEALRNTFDDKKLIKIKELSINFLKSFSSFEEICQIGFYSSEQKNSIHILSSNYKNVSISNELKIQLDSLIENSKSASECYRKLISQLACEARREMKKLGFSIEPIKSENKTIGYSVKDKNGSVPSSLQGVPIIKPSDREEEFCTSTDEES</sequence>
<accession>A0A3M7QPQ4</accession>
<keyword evidence="3" id="KW-1185">Reference proteome</keyword>
<evidence type="ECO:0000256" key="1">
    <source>
        <dbReference type="SAM" id="Coils"/>
    </source>
</evidence>
<comment type="caution">
    <text evidence="2">The sequence shown here is derived from an EMBL/GenBank/DDBJ whole genome shotgun (WGS) entry which is preliminary data.</text>
</comment>
<protein>
    <submittedName>
        <fullName evidence="2">Uncharacterized protein</fullName>
    </submittedName>
</protein>
<gene>
    <name evidence="2" type="ORF">BpHYR1_052467</name>
</gene>
<dbReference type="OrthoDB" id="3263820at2759"/>
<reference evidence="2 3" key="1">
    <citation type="journal article" date="2018" name="Sci. Rep.">
        <title>Genomic signatures of local adaptation to the degree of environmental predictability in rotifers.</title>
        <authorList>
            <person name="Franch-Gras L."/>
            <person name="Hahn C."/>
            <person name="Garcia-Roger E.M."/>
            <person name="Carmona M.J."/>
            <person name="Serra M."/>
            <person name="Gomez A."/>
        </authorList>
    </citation>
    <scope>NUCLEOTIDE SEQUENCE [LARGE SCALE GENOMIC DNA]</scope>
    <source>
        <strain evidence="2">HYR1</strain>
    </source>
</reference>
<keyword evidence="1" id="KW-0175">Coiled coil</keyword>
<dbReference type="EMBL" id="REGN01005545">
    <property type="protein sequence ID" value="RNA12965.1"/>
    <property type="molecule type" value="Genomic_DNA"/>
</dbReference>
<proteinExistence type="predicted"/>
<organism evidence="2 3">
    <name type="scientific">Brachionus plicatilis</name>
    <name type="common">Marine rotifer</name>
    <name type="synonym">Brachionus muelleri</name>
    <dbReference type="NCBI Taxonomy" id="10195"/>
    <lineage>
        <taxon>Eukaryota</taxon>
        <taxon>Metazoa</taxon>
        <taxon>Spiralia</taxon>
        <taxon>Gnathifera</taxon>
        <taxon>Rotifera</taxon>
        <taxon>Eurotatoria</taxon>
        <taxon>Monogononta</taxon>
        <taxon>Pseudotrocha</taxon>
        <taxon>Ploima</taxon>
        <taxon>Brachionidae</taxon>
        <taxon>Brachionus</taxon>
    </lineage>
</organism>
<evidence type="ECO:0000313" key="3">
    <source>
        <dbReference type="Proteomes" id="UP000276133"/>
    </source>
</evidence>
<evidence type="ECO:0000313" key="2">
    <source>
        <dbReference type="EMBL" id="RNA12965.1"/>
    </source>
</evidence>
<dbReference type="PANTHER" id="PTHR46579">
    <property type="entry name" value="F5/8 TYPE C DOMAIN-CONTAINING PROTEIN-RELATED"/>
    <property type="match status" value="1"/>
</dbReference>
<dbReference type="AlphaFoldDB" id="A0A3M7QPQ4"/>
<dbReference type="Proteomes" id="UP000276133">
    <property type="component" value="Unassembled WGS sequence"/>
</dbReference>
<feature type="coiled-coil region" evidence="1">
    <location>
        <begin position="749"/>
        <end position="790"/>
    </location>
</feature>
<name>A0A3M7QPQ4_BRAPC</name>
<dbReference type="STRING" id="10195.A0A3M7QPQ4"/>